<dbReference type="Pfam" id="PF10027">
    <property type="entry name" value="DUF2269"/>
    <property type="match status" value="1"/>
</dbReference>
<accession>A0A5C4N179</accession>
<keyword evidence="1" id="KW-0472">Membrane</keyword>
<dbReference type="OrthoDB" id="8095744at2"/>
<evidence type="ECO:0000313" key="2">
    <source>
        <dbReference type="EMBL" id="TNC50172.1"/>
    </source>
</evidence>
<dbReference type="InterPro" id="IPR018729">
    <property type="entry name" value="DUF2269_transmembrane"/>
</dbReference>
<dbReference type="Proteomes" id="UP000305887">
    <property type="component" value="Unassembled WGS sequence"/>
</dbReference>
<keyword evidence="1" id="KW-1133">Transmembrane helix</keyword>
<dbReference type="EMBL" id="VDFU01000008">
    <property type="protein sequence ID" value="TNC50172.1"/>
    <property type="molecule type" value="Genomic_DNA"/>
</dbReference>
<dbReference type="AlphaFoldDB" id="A0A5C4N179"/>
<gene>
    <name evidence="2" type="ORF">FHG66_09455</name>
</gene>
<protein>
    <submittedName>
        <fullName evidence="2">DUF2269 family protein</fullName>
    </submittedName>
</protein>
<feature type="transmembrane region" description="Helical" evidence="1">
    <location>
        <begin position="80"/>
        <end position="100"/>
    </location>
</feature>
<feature type="transmembrane region" description="Helical" evidence="1">
    <location>
        <begin position="12"/>
        <end position="32"/>
    </location>
</feature>
<comment type="caution">
    <text evidence="2">The sequence shown here is derived from an EMBL/GenBank/DDBJ whole genome shotgun (WGS) entry which is preliminary data.</text>
</comment>
<dbReference type="RefSeq" id="WP_139076496.1">
    <property type="nucleotide sequence ID" value="NZ_VDFU01000008.1"/>
</dbReference>
<sequence length="182" mass="18989">MGLYEVLKVVHIGAIIVWVGGGLGLLVLFAAAERSHDNADALRVIKGASILGPTLSVPAGLLVLLSGLGMVWAGGLEWEAWVLLSLLGVAAIFGLGAGVVGPKPEWATLIWERDGDETRALACGRRALRIARLDQVLQFAILALNVIQPAWTDEGIIAGLGILVTIGALLTLRPLPGLVEPA</sequence>
<proteinExistence type="predicted"/>
<reference evidence="2 3" key="1">
    <citation type="submission" date="2019-06" db="EMBL/GenBank/DDBJ databases">
        <title>YIM 131921 draft genome.</title>
        <authorList>
            <person name="Jiang L."/>
        </authorList>
    </citation>
    <scope>NUCLEOTIDE SEQUENCE [LARGE SCALE GENOMIC DNA]</scope>
    <source>
        <strain evidence="2 3">YIM 131921</strain>
    </source>
</reference>
<evidence type="ECO:0000313" key="3">
    <source>
        <dbReference type="Proteomes" id="UP000305887"/>
    </source>
</evidence>
<evidence type="ECO:0000256" key="1">
    <source>
        <dbReference type="SAM" id="Phobius"/>
    </source>
</evidence>
<organism evidence="2 3">
    <name type="scientific">Rubellimicrobium rubrum</name>
    <dbReference type="NCBI Taxonomy" id="2585369"/>
    <lineage>
        <taxon>Bacteria</taxon>
        <taxon>Pseudomonadati</taxon>
        <taxon>Pseudomonadota</taxon>
        <taxon>Alphaproteobacteria</taxon>
        <taxon>Rhodobacterales</taxon>
        <taxon>Roseobacteraceae</taxon>
        <taxon>Rubellimicrobium</taxon>
    </lineage>
</organism>
<feature type="transmembrane region" description="Helical" evidence="1">
    <location>
        <begin position="53"/>
        <end position="74"/>
    </location>
</feature>
<name>A0A5C4N179_9RHOB</name>
<keyword evidence="3" id="KW-1185">Reference proteome</keyword>
<feature type="transmembrane region" description="Helical" evidence="1">
    <location>
        <begin position="157"/>
        <end position="175"/>
    </location>
</feature>
<keyword evidence="1" id="KW-0812">Transmembrane</keyword>